<reference evidence="3" key="1">
    <citation type="submission" date="2023-03" db="EMBL/GenBank/DDBJ databases">
        <authorList>
            <person name="Julca I."/>
        </authorList>
    </citation>
    <scope>NUCLEOTIDE SEQUENCE</scope>
</reference>
<evidence type="ECO:0000256" key="1">
    <source>
        <dbReference type="ARBA" id="ARBA00010515"/>
    </source>
</evidence>
<dbReference type="Gene3D" id="3.40.50.1820">
    <property type="entry name" value="alpha/beta hydrolase"/>
    <property type="match status" value="1"/>
</dbReference>
<evidence type="ECO:0000259" key="2">
    <source>
        <dbReference type="Pfam" id="PF07859"/>
    </source>
</evidence>
<dbReference type="InterPro" id="IPR013094">
    <property type="entry name" value="AB_hydrolase_3"/>
</dbReference>
<keyword evidence="4" id="KW-1185">Reference proteome</keyword>
<dbReference type="EMBL" id="OX459126">
    <property type="protein sequence ID" value="CAI9118548.1"/>
    <property type="molecule type" value="Genomic_DNA"/>
</dbReference>
<accession>A0AAV1EFR7</accession>
<gene>
    <name evidence="3" type="ORF">OLC1_LOCUS24387</name>
</gene>
<dbReference type="InterPro" id="IPR050466">
    <property type="entry name" value="Carboxylest/Gibb_receptor"/>
</dbReference>
<sequence length="357" mass="40016">MVLCSNKKEVAYEFLPFLKVYKDGSVERFLDSPFVPPSMEHSDSTINTDDDVVSSKDIRINSDVTARIYLPTSTTTKKISSNQKLPVLAYFHGGGFLMESAFSFLCHRYMNALVSQSKVMVISVEYRLAPENPLPIAYEDSWAALQWIASHSIAPKIGEINNDDVIEEKYEEQWVLKYADFDRVFVGGDSAGANIAHNLSLRASLEGFHGGIMKIHGVLLCHPYFLGSKPIGSESGSHGMNMLNHKTWEIAYPNAPNGFDNPLINPFSNEAPSLSGLQCSRLLVCVAEKDELRERGVRYYDAVKKNDEWKGKVELFEVEGEDHCFQVFNVDGDNAKMLIKRLALFLNSYQIQGTLVP</sequence>
<dbReference type="GO" id="GO:0016787">
    <property type="term" value="F:hydrolase activity"/>
    <property type="evidence" value="ECO:0007669"/>
    <property type="project" value="InterPro"/>
</dbReference>
<feature type="domain" description="Alpha/beta hydrolase fold-3" evidence="2">
    <location>
        <begin position="89"/>
        <end position="326"/>
    </location>
</feature>
<organism evidence="3 4">
    <name type="scientific">Oldenlandia corymbosa var. corymbosa</name>
    <dbReference type="NCBI Taxonomy" id="529605"/>
    <lineage>
        <taxon>Eukaryota</taxon>
        <taxon>Viridiplantae</taxon>
        <taxon>Streptophyta</taxon>
        <taxon>Embryophyta</taxon>
        <taxon>Tracheophyta</taxon>
        <taxon>Spermatophyta</taxon>
        <taxon>Magnoliopsida</taxon>
        <taxon>eudicotyledons</taxon>
        <taxon>Gunneridae</taxon>
        <taxon>Pentapetalae</taxon>
        <taxon>asterids</taxon>
        <taxon>lamiids</taxon>
        <taxon>Gentianales</taxon>
        <taxon>Rubiaceae</taxon>
        <taxon>Rubioideae</taxon>
        <taxon>Spermacoceae</taxon>
        <taxon>Hedyotis-Oldenlandia complex</taxon>
        <taxon>Oldenlandia</taxon>
    </lineage>
</organism>
<name>A0AAV1EFR7_OLDCO</name>
<dbReference type="PANTHER" id="PTHR23024:SF551">
    <property type="entry name" value="2-HYDROXYISOFLAVANONE DEHYDRATASE-LIKE"/>
    <property type="match status" value="1"/>
</dbReference>
<dbReference type="AlphaFoldDB" id="A0AAV1EFR7"/>
<evidence type="ECO:0000313" key="4">
    <source>
        <dbReference type="Proteomes" id="UP001161247"/>
    </source>
</evidence>
<dbReference type="InterPro" id="IPR029058">
    <property type="entry name" value="AB_hydrolase_fold"/>
</dbReference>
<dbReference type="Pfam" id="PF07859">
    <property type="entry name" value="Abhydrolase_3"/>
    <property type="match status" value="1"/>
</dbReference>
<comment type="similarity">
    <text evidence="1">Belongs to the 'GDXG' lipolytic enzyme family.</text>
</comment>
<dbReference type="Proteomes" id="UP001161247">
    <property type="component" value="Chromosome 9"/>
</dbReference>
<dbReference type="PANTHER" id="PTHR23024">
    <property type="entry name" value="ARYLACETAMIDE DEACETYLASE"/>
    <property type="match status" value="1"/>
</dbReference>
<evidence type="ECO:0000313" key="3">
    <source>
        <dbReference type="EMBL" id="CAI9118548.1"/>
    </source>
</evidence>
<protein>
    <submittedName>
        <fullName evidence="3">OLC1v1020135C1</fullName>
    </submittedName>
</protein>
<proteinExistence type="inferred from homology"/>
<dbReference type="SUPFAM" id="SSF53474">
    <property type="entry name" value="alpha/beta-Hydrolases"/>
    <property type="match status" value="1"/>
</dbReference>